<dbReference type="Gene3D" id="2.60.40.10">
    <property type="entry name" value="Immunoglobulins"/>
    <property type="match status" value="1"/>
</dbReference>
<evidence type="ECO:0000259" key="6">
    <source>
        <dbReference type="SMART" id="SM00606"/>
    </source>
</evidence>
<dbReference type="GO" id="GO:0031222">
    <property type="term" value="P:arabinan catabolic process"/>
    <property type="evidence" value="ECO:0007669"/>
    <property type="project" value="TreeGrafter"/>
</dbReference>
<dbReference type="CDD" id="cd04084">
    <property type="entry name" value="CBM6_xylanase-like"/>
    <property type="match status" value="1"/>
</dbReference>
<dbReference type="InterPro" id="IPR036962">
    <property type="entry name" value="Glyco_hydro_3_N_sf"/>
</dbReference>
<dbReference type="InterPro" id="IPR044993">
    <property type="entry name" value="BXL"/>
</dbReference>
<dbReference type="InterPro" id="IPR013783">
    <property type="entry name" value="Ig-like_fold"/>
</dbReference>
<dbReference type="Gene3D" id="3.20.20.300">
    <property type="entry name" value="Glycoside hydrolase, family 3, N-terminal domain"/>
    <property type="match status" value="1"/>
</dbReference>
<dbReference type="AlphaFoldDB" id="A0A919MTM4"/>
<evidence type="ECO:0000313" key="9">
    <source>
        <dbReference type="Proteomes" id="UP000636960"/>
    </source>
</evidence>
<sequence>MTETPRFRQTDAPLTERVEDLLSRLTLPEKIAMLHQHQPAIDRLGIAGFTTGTEALHGLAWKGEATVFPQAIGLATTWNLDLVRRVGEAAGDEVRGLHHKDPSRCGLNVWAPVVNPLRDPRWGRNEEGYAEDPLLAGLVGDAYARGLAGDHPRVLRTAPTLKHFLGYNNETDRCTTSSNLSPRVLREYELPAFQRPIASGSAVAVMASYNLVNGRPAHVTPYLNDDLRTWTDGEVFVVSDAFAPSNLADPMEQAYYPDHAESHAAALQAGIDSFTDSDDRSYVTVERVTEAMRRDLIKEEDVDRAIRRALTLRIRLGEFDPHDTNPYAEVTSDVINSPAHQELSREAARESITLLKAECCLLPLDPAKHRTVAVIGPHAGVNYTDWYSGSLPYSVTARDGLAEVFGADRVLYAEGADRIALRLGDRYLAADAEGVRLVDEVASFDVFDWGNGVVTLRSTASQQFLRTDGTRLVADSKGPADWVVHEMFRLDARPDGTVALRSHSSPGNPELGSVTAQLDLGPRAARFTLETLVDGAADAADVAASADAVVVLLGNHPLVNGRETEDRVDLKLPPAQDRLLREVFNANHNTALVLVSSYPYAVEWADVHLPAVLWMSHAGQELGHALADVLTGRADPGGRLTQTWYRSACELPDILDYDIITNDATYQYYRGTPLYPFGHGLSHTTFDYSNLDVSQSSAAPGDTVTVTVWVTNTGRKPGSEVVQLYTHQQLSRVKQPLRQLRGFDKVMLAPGESKLVTFELAVDDLKFWDITSDRFVVETARHKIMVGRSASDIRLTETLSVRGTRIGPRPALERPIPAVDHDEYSGITLVANGDPVRGEAVRATEDGAWCCLAGIDLTGAREVAVGGDGPAVILRLDDPYAGDELATVTPGGSAAATETDGVHDLYLVLDAGSRVSEITFRS</sequence>
<evidence type="ECO:0000256" key="5">
    <source>
        <dbReference type="ARBA" id="ARBA00074219"/>
    </source>
</evidence>
<dbReference type="GO" id="GO:0046556">
    <property type="term" value="F:alpha-L-arabinofuranosidase activity"/>
    <property type="evidence" value="ECO:0007669"/>
    <property type="project" value="TreeGrafter"/>
</dbReference>
<dbReference type="FunFam" id="2.60.40.10:FF:000495">
    <property type="entry name" value="Periplasmic beta-glucosidase"/>
    <property type="match status" value="1"/>
</dbReference>
<gene>
    <name evidence="8" type="ORF">Ari01nite_18840</name>
</gene>
<dbReference type="GO" id="GO:0030246">
    <property type="term" value="F:carbohydrate binding"/>
    <property type="evidence" value="ECO:0007669"/>
    <property type="project" value="InterPro"/>
</dbReference>
<dbReference type="Gene3D" id="2.60.120.380">
    <property type="match status" value="1"/>
</dbReference>
<dbReference type="PRINTS" id="PR00133">
    <property type="entry name" value="GLHYDRLASE3"/>
</dbReference>
<dbReference type="RefSeq" id="WP_203780734.1">
    <property type="nucleotide sequence ID" value="NZ_BOMV01000013.1"/>
</dbReference>
<dbReference type="InterPro" id="IPR002772">
    <property type="entry name" value="Glyco_hydro_3_C"/>
</dbReference>
<reference evidence="8" key="1">
    <citation type="submission" date="2021-01" db="EMBL/GenBank/DDBJ databases">
        <title>Whole genome shotgun sequence of Actinoplanes rishiriensis NBRC 108556.</title>
        <authorList>
            <person name="Komaki H."/>
            <person name="Tamura T."/>
        </authorList>
    </citation>
    <scope>NUCLEOTIDE SEQUENCE</scope>
    <source>
        <strain evidence="8">NBRC 108556</strain>
    </source>
</reference>
<dbReference type="SMART" id="SM01217">
    <property type="entry name" value="Fn3_like"/>
    <property type="match status" value="1"/>
</dbReference>
<dbReference type="InterPro" id="IPR017853">
    <property type="entry name" value="GH"/>
</dbReference>
<dbReference type="PANTHER" id="PTHR42721">
    <property type="entry name" value="SUGAR HYDROLASE-RELATED"/>
    <property type="match status" value="1"/>
</dbReference>
<evidence type="ECO:0000256" key="1">
    <source>
        <dbReference type="ARBA" id="ARBA00005336"/>
    </source>
</evidence>
<dbReference type="GO" id="GO:0045493">
    <property type="term" value="P:xylan catabolic process"/>
    <property type="evidence" value="ECO:0007669"/>
    <property type="project" value="InterPro"/>
</dbReference>
<dbReference type="Pfam" id="PF00933">
    <property type="entry name" value="Glyco_hydro_3"/>
    <property type="match status" value="1"/>
</dbReference>
<dbReference type="InterPro" id="IPR008999">
    <property type="entry name" value="Actin-crosslinking"/>
</dbReference>
<comment type="similarity">
    <text evidence="1">Belongs to the glycosyl hydrolase 3 family.</text>
</comment>
<keyword evidence="9" id="KW-1185">Reference proteome</keyword>
<dbReference type="InterPro" id="IPR001764">
    <property type="entry name" value="Glyco_hydro_3_N"/>
</dbReference>
<proteinExistence type="inferred from homology"/>
<keyword evidence="2" id="KW-0732">Signal</keyword>
<dbReference type="SUPFAM" id="SSF52279">
    <property type="entry name" value="Beta-D-glucan exohydrolase, C-terminal domain"/>
    <property type="match status" value="1"/>
</dbReference>
<name>A0A919MTM4_9ACTN</name>
<comment type="function">
    <text evidence="4">Catalyzes the hydrolysis of a non-reducing terminal alpha-L-arabinopyranosidic linkage in ginsenoside Rb2 (alpha-L-arabinopyranosyl-(1-&gt;6)-alpha-D-glucopyranosyl) to release alpha-D-glucopyranosyl (Rd). It is not able to hydrolyze alpha-L-arabinofuranosyl-(1-&gt;6)-alpha-D-glucopyranosyl (Rc).</text>
</comment>
<organism evidence="8 9">
    <name type="scientific">Paractinoplanes rishiriensis</name>
    <dbReference type="NCBI Taxonomy" id="1050105"/>
    <lineage>
        <taxon>Bacteria</taxon>
        <taxon>Bacillati</taxon>
        <taxon>Actinomycetota</taxon>
        <taxon>Actinomycetes</taxon>
        <taxon>Micromonosporales</taxon>
        <taxon>Micromonosporaceae</taxon>
        <taxon>Paractinoplanes</taxon>
    </lineage>
</organism>
<accession>A0A919MTM4</accession>
<evidence type="ECO:0000256" key="3">
    <source>
        <dbReference type="ARBA" id="ARBA00022801"/>
    </source>
</evidence>
<dbReference type="InterPro" id="IPR026891">
    <property type="entry name" value="Fn3-like"/>
</dbReference>
<comment type="caution">
    <text evidence="8">The sequence shown here is derived from an EMBL/GenBank/DDBJ whole genome shotgun (WGS) entry which is preliminary data.</text>
</comment>
<dbReference type="Pfam" id="PF01915">
    <property type="entry name" value="Glyco_hydro_3_C"/>
    <property type="match status" value="1"/>
</dbReference>
<feature type="domain" description="Cellulose binding type IV" evidence="6">
    <location>
        <begin position="809"/>
        <end position="922"/>
    </location>
</feature>
<dbReference type="PANTHER" id="PTHR42721:SF3">
    <property type="entry name" value="BETA-D-XYLOSIDASE 5-RELATED"/>
    <property type="match status" value="1"/>
</dbReference>
<dbReference type="GO" id="GO:0009044">
    <property type="term" value="F:xylan 1,4-beta-xylosidase activity"/>
    <property type="evidence" value="ECO:0007669"/>
    <property type="project" value="InterPro"/>
</dbReference>
<dbReference type="Gene3D" id="3.40.50.1700">
    <property type="entry name" value="Glycoside hydrolase family 3 C-terminal domain"/>
    <property type="match status" value="1"/>
</dbReference>
<dbReference type="GO" id="GO:0008422">
    <property type="term" value="F:beta-glucosidase activity"/>
    <property type="evidence" value="ECO:0007669"/>
    <property type="project" value="UniProtKB-ARBA"/>
</dbReference>
<dbReference type="Gene3D" id="2.60.120.260">
    <property type="entry name" value="Galactose-binding domain-like"/>
    <property type="match status" value="1"/>
</dbReference>
<evidence type="ECO:0000259" key="7">
    <source>
        <dbReference type="SMART" id="SM01217"/>
    </source>
</evidence>
<keyword evidence="3" id="KW-0378">Hydrolase</keyword>
<dbReference type="InterPro" id="IPR006584">
    <property type="entry name" value="Cellulose-bd_IV"/>
</dbReference>
<protein>
    <recommendedName>
        <fullName evidence="5">Exo-alpha-(1-&gt;6)-L-arabinopyranosidase</fullName>
    </recommendedName>
</protein>
<dbReference type="EMBL" id="BOMV01000013">
    <property type="protein sequence ID" value="GIE94419.1"/>
    <property type="molecule type" value="Genomic_DNA"/>
</dbReference>
<evidence type="ECO:0000313" key="8">
    <source>
        <dbReference type="EMBL" id="GIE94419.1"/>
    </source>
</evidence>
<dbReference type="Pfam" id="PF14310">
    <property type="entry name" value="Fn3-like"/>
    <property type="match status" value="1"/>
</dbReference>
<evidence type="ECO:0000256" key="4">
    <source>
        <dbReference type="ARBA" id="ARBA00058905"/>
    </source>
</evidence>
<dbReference type="InterPro" id="IPR036881">
    <property type="entry name" value="Glyco_hydro_3_C_sf"/>
</dbReference>
<dbReference type="SUPFAM" id="SSF51445">
    <property type="entry name" value="(Trans)glycosidases"/>
    <property type="match status" value="1"/>
</dbReference>
<dbReference type="SMART" id="SM00606">
    <property type="entry name" value="CBD_IV"/>
    <property type="match status" value="1"/>
</dbReference>
<dbReference type="Proteomes" id="UP000636960">
    <property type="component" value="Unassembled WGS sequence"/>
</dbReference>
<dbReference type="CDD" id="cd23343">
    <property type="entry name" value="beta-trefoil_FSCN_BglX-like"/>
    <property type="match status" value="1"/>
</dbReference>
<evidence type="ECO:0000256" key="2">
    <source>
        <dbReference type="ARBA" id="ARBA00022729"/>
    </source>
</evidence>
<feature type="domain" description="Fibronectin type III-like" evidence="7">
    <location>
        <begin position="720"/>
        <end position="790"/>
    </location>
</feature>
<dbReference type="SUPFAM" id="SSF50405">
    <property type="entry name" value="Actin-crosslinking proteins"/>
    <property type="match status" value="1"/>
</dbReference>